<reference evidence="5" key="1">
    <citation type="journal article" date="2019" name="Int. J. Syst. Evol. Microbiol.">
        <title>The Global Catalogue of Microorganisms (GCM) 10K type strain sequencing project: providing services to taxonomists for standard genome sequencing and annotation.</title>
        <authorList>
            <consortium name="The Broad Institute Genomics Platform"/>
            <consortium name="The Broad Institute Genome Sequencing Center for Infectious Disease"/>
            <person name="Wu L."/>
            <person name="Ma J."/>
        </authorList>
    </citation>
    <scope>NUCLEOTIDE SEQUENCE [LARGE SCALE GENOMIC DNA]</scope>
    <source>
        <strain evidence="5">CCM 9110</strain>
    </source>
</reference>
<accession>A0ABW4BEP0</accession>
<dbReference type="InterPro" id="IPR014036">
    <property type="entry name" value="DeoR-like_C"/>
</dbReference>
<comment type="caution">
    <text evidence="4">The sequence shown here is derived from an EMBL/GenBank/DDBJ whole genome shotgun (WGS) entry which is preliminary data.</text>
</comment>
<dbReference type="EMBL" id="JBHTOA010000028">
    <property type="protein sequence ID" value="MFD1398961.1"/>
    <property type="molecule type" value="Genomic_DNA"/>
</dbReference>
<evidence type="ECO:0000313" key="5">
    <source>
        <dbReference type="Proteomes" id="UP001597199"/>
    </source>
</evidence>
<dbReference type="InterPro" id="IPR001034">
    <property type="entry name" value="DeoR_HTH"/>
</dbReference>
<keyword evidence="1" id="KW-0805">Transcription regulation</keyword>
<protein>
    <submittedName>
        <fullName evidence="4">DeoR family transcriptional regulator</fullName>
    </submittedName>
</protein>
<proteinExistence type="predicted"/>
<organism evidence="4 5">
    <name type="scientific">Lacticaseibacillus suilingensis</name>
    <dbReference type="NCBI Taxonomy" id="2799577"/>
    <lineage>
        <taxon>Bacteria</taxon>
        <taxon>Bacillati</taxon>
        <taxon>Bacillota</taxon>
        <taxon>Bacilli</taxon>
        <taxon>Lactobacillales</taxon>
        <taxon>Lactobacillaceae</taxon>
        <taxon>Lacticaseibacillus</taxon>
    </lineage>
</organism>
<dbReference type="Proteomes" id="UP001597199">
    <property type="component" value="Unassembled WGS sequence"/>
</dbReference>
<dbReference type="Pfam" id="PF08220">
    <property type="entry name" value="HTH_DeoR"/>
    <property type="match status" value="1"/>
</dbReference>
<name>A0ABW4BEP0_9LACO</name>
<sequence>MMRTTESDVIDRRQRELAFLRQHIHTTTSEMARAFDVSLMTINRDLHMFIKKGLVLHDYGEVVWIGESMPSSQINQERAQNLEQTLTAIAGNLGRVLISTSPLTEKLTYELADLGCHVMTNQLVTTQRESDQSNRVPVLTGGQLNRFDDWLSFYGNTAVQSIKHFDADLALIYATGLSDRLLTTNTLYESVIARTMLENAQKTIIFLADNAEGYETNSMIVKRERLGRVQVIS</sequence>
<feature type="domain" description="HTH deoR-type" evidence="3">
    <location>
        <begin position="9"/>
        <end position="64"/>
    </location>
</feature>
<dbReference type="PANTHER" id="PTHR30363">
    <property type="entry name" value="HTH-TYPE TRANSCRIPTIONAL REGULATOR SRLR-RELATED"/>
    <property type="match status" value="1"/>
</dbReference>
<gene>
    <name evidence="4" type="ORF">ACFQ41_06535</name>
</gene>
<evidence type="ECO:0000256" key="2">
    <source>
        <dbReference type="ARBA" id="ARBA00023163"/>
    </source>
</evidence>
<evidence type="ECO:0000256" key="1">
    <source>
        <dbReference type="ARBA" id="ARBA00023015"/>
    </source>
</evidence>
<dbReference type="SUPFAM" id="SSF46785">
    <property type="entry name" value="Winged helix' DNA-binding domain"/>
    <property type="match status" value="1"/>
</dbReference>
<dbReference type="PANTHER" id="PTHR30363:SF44">
    <property type="entry name" value="AGA OPERON TRANSCRIPTIONAL REPRESSOR-RELATED"/>
    <property type="match status" value="1"/>
</dbReference>
<evidence type="ECO:0000313" key="4">
    <source>
        <dbReference type="EMBL" id="MFD1398961.1"/>
    </source>
</evidence>
<dbReference type="PROSITE" id="PS51000">
    <property type="entry name" value="HTH_DEOR_2"/>
    <property type="match status" value="1"/>
</dbReference>
<dbReference type="Pfam" id="PF00455">
    <property type="entry name" value="DeoRC"/>
    <property type="match status" value="1"/>
</dbReference>
<dbReference type="RefSeq" id="WP_204119759.1">
    <property type="nucleotide sequence ID" value="NZ_BOLV01000027.1"/>
</dbReference>
<evidence type="ECO:0000259" key="3">
    <source>
        <dbReference type="PROSITE" id="PS51000"/>
    </source>
</evidence>
<dbReference type="InterPro" id="IPR050313">
    <property type="entry name" value="Carb_Metab_HTH_regulators"/>
</dbReference>
<dbReference type="InterPro" id="IPR036390">
    <property type="entry name" value="WH_DNA-bd_sf"/>
</dbReference>
<keyword evidence="5" id="KW-1185">Reference proteome</keyword>
<keyword evidence="2" id="KW-0804">Transcription</keyword>
<dbReference type="SMART" id="SM01134">
    <property type="entry name" value="DeoRC"/>
    <property type="match status" value="1"/>
</dbReference>